<dbReference type="EMBL" id="LAZR01000142">
    <property type="protein sequence ID" value="KKN86968.1"/>
    <property type="molecule type" value="Genomic_DNA"/>
</dbReference>
<organism evidence="1">
    <name type="scientific">marine sediment metagenome</name>
    <dbReference type="NCBI Taxonomy" id="412755"/>
    <lineage>
        <taxon>unclassified sequences</taxon>
        <taxon>metagenomes</taxon>
        <taxon>ecological metagenomes</taxon>
    </lineage>
</organism>
<reference evidence="1" key="1">
    <citation type="journal article" date="2015" name="Nature">
        <title>Complex archaea that bridge the gap between prokaryotes and eukaryotes.</title>
        <authorList>
            <person name="Spang A."/>
            <person name="Saw J.H."/>
            <person name="Jorgensen S.L."/>
            <person name="Zaremba-Niedzwiedzka K."/>
            <person name="Martijn J."/>
            <person name="Lind A.E."/>
            <person name="van Eijk R."/>
            <person name="Schleper C."/>
            <person name="Guy L."/>
            <person name="Ettema T.J."/>
        </authorList>
    </citation>
    <scope>NUCLEOTIDE SEQUENCE</scope>
</reference>
<accession>A0A0F9X5W3</accession>
<dbReference type="InterPro" id="IPR006626">
    <property type="entry name" value="PbH1"/>
</dbReference>
<dbReference type="Gene3D" id="2.160.20.10">
    <property type="entry name" value="Single-stranded right-handed beta-helix, Pectin lyase-like"/>
    <property type="match status" value="1"/>
</dbReference>
<protein>
    <recommendedName>
        <fullName evidence="2">Right handed beta helix domain-containing protein</fullName>
    </recommendedName>
</protein>
<sequence>MLKKKIFSVLFALVLVLSLGLVTAVPVGAQETLNVIPFTVNNDDEAIPGAATWVIPVKHSGASSVKLKNSEITDAAVFAKVYFGVEIALGDIILATTSFWAYSTDGDYIPYFIFEIPGTYDGGGVMVRISNDAALSTGFTADWAEFFASTITDSNWQLDIVNADYDSVVGYPQWKTWADLVTSYGSDIVNGVVVELSAITGATGLHTVYVDDVTISGTIYDLEGTAADYTTIQSAVDAALPGDTITVVAGIYNTGSSESFPIDVNVADLTIQSVSAAASTTIDSGTAGRVMAISAAGVTIGGTGKGFTIEGEGAMADGLIYLGASATITANRLVGDYYLMVLAPGVSGVTVDDDTFLAYYNPTAADEVLGVYVNNDVTGSTFDGNSFPLGVGTATQHVDSGIYMATGTTADQNITIKNNTFEGMGLRESGTKGVAAIELAGVGGITIEENTITNSNDGIWSEGGALTGAITIERNTITDNVWGIEFSPGTTGSIAVTYNNLEGNTYGLVNDESGLTVDARNNWWGNASGPADAVKLGATGYTAYGDSVSASVDYEPWLLAVVVTGVPSTTFDKTLALKAGWTLISVDKAVASSAWVGMTLAFKYIPTGGFVPATLADLEPLTAIYVKTVGGGGVGINYAEDEDPAFYSKALEAGWNLISIPSTVASTDDILSPLRYVMIGTQQVVGLTTLVSQGEYNQFSESFYDATLTEADWVDLETLIPFDGYWANMEAADTFAVIPD</sequence>
<evidence type="ECO:0000313" key="1">
    <source>
        <dbReference type="EMBL" id="KKN86968.1"/>
    </source>
</evidence>
<dbReference type="InterPro" id="IPR012334">
    <property type="entry name" value="Pectin_lyas_fold"/>
</dbReference>
<dbReference type="InterPro" id="IPR011050">
    <property type="entry name" value="Pectin_lyase_fold/virulence"/>
</dbReference>
<name>A0A0F9X5W3_9ZZZZ</name>
<proteinExistence type="predicted"/>
<dbReference type="AlphaFoldDB" id="A0A0F9X5W3"/>
<gene>
    <name evidence="1" type="ORF">LCGC14_0262370</name>
</gene>
<dbReference type="SMART" id="SM00710">
    <property type="entry name" value="PbH1"/>
    <property type="match status" value="8"/>
</dbReference>
<dbReference type="SUPFAM" id="SSF51126">
    <property type="entry name" value="Pectin lyase-like"/>
    <property type="match status" value="1"/>
</dbReference>
<evidence type="ECO:0008006" key="2">
    <source>
        <dbReference type="Google" id="ProtNLM"/>
    </source>
</evidence>
<comment type="caution">
    <text evidence="1">The sequence shown here is derived from an EMBL/GenBank/DDBJ whole genome shotgun (WGS) entry which is preliminary data.</text>
</comment>